<evidence type="ECO:0000256" key="1">
    <source>
        <dbReference type="SAM" id="MobiDB-lite"/>
    </source>
</evidence>
<proteinExistence type="predicted"/>
<protein>
    <recommendedName>
        <fullName evidence="2">Hemerythrin-like domain-containing protein</fullName>
    </recommendedName>
</protein>
<evidence type="ECO:0000259" key="2">
    <source>
        <dbReference type="Pfam" id="PF01814"/>
    </source>
</evidence>
<name>A0A9W8Z5F2_9PLEO</name>
<organism evidence="3 4">
    <name type="scientific">Didymella pomorum</name>
    <dbReference type="NCBI Taxonomy" id="749634"/>
    <lineage>
        <taxon>Eukaryota</taxon>
        <taxon>Fungi</taxon>
        <taxon>Dikarya</taxon>
        <taxon>Ascomycota</taxon>
        <taxon>Pezizomycotina</taxon>
        <taxon>Dothideomycetes</taxon>
        <taxon>Pleosporomycetidae</taxon>
        <taxon>Pleosporales</taxon>
        <taxon>Pleosporineae</taxon>
        <taxon>Didymellaceae</taxon>
        <taxon>Didymella</taxon>
    </lineage>
</organism>
<evidence type="ECO:0000313" key="3">
    <source>
        <dbReference type="EMBL" id="KAJ4398086.1"/>
    </source>
</evidence>
<dbReference type="PANTHER" id="PTHR35585">
    <property type="entry name" value="HHE DOMAIN PROTEIN (AFU_ORTHOLOGUE AFUA_4G00730)"/>
    <property type="match status" value="1"/>
</dbReference>
<dbReference type="PANTHER" id="PTHR35585:SF1">
    <property type="entry name" value="HHE DOMAIN PROTEIN (AFU_ORTHOLOGUE AFUA_4G00730)"/>
    <property type="match status" value="1"/>
</dbReference>
<feature type="domain" description="Hemerythrin-like" evidence="2">
    <location>
        <begin position="26"/>
        <end position="144"/>
    </location>
</feature>
<dbReference type="EMBL" id="JAPEVA010000140">
    <property type="protein sequence ID" value="KAJ4398086.1"/>
    <property type="molecule type" value="Genomic_DNA"/>
</dbReference>
<dbReference type="Gene3D" id="1.20.120.520">
    <property type="entry name" value="nmb1532 protein domain like"/>
    <property type="match status" value="1"/>
</dbReference>
<gene>
    <name evidence="3" type="ORF">N0V91_010490</name>
</gene>
<sequence length="350" mass="39572">MRAVARPQVIRLPMGRRLATTRAPATISDAIKRDHRDLRKYYNEIVNNKGDLDHQDRYGNQFRWQLARHSVAEELIVYPAFEEYLGDAGKAQADRDREQHHKLKVLLKEFQKLNAADDAFVPKLQEIWTELEHHIEDEESKDLPGLEKALSSRPIRGSSDGDSEALAKKFERTKAFVPSRSHPSAGENPWFESAVGMLATPIDRIADLFRKFPDDITDMQAPADRGAKDRGIDGRTDPGASRDDTTARDRKDAVDGTDPGSDGRPYTARDRKEAVDGINSGADGRPYTARDRKEAVDGKDHGDDARPYTARDRKEDLERQDPRAKDRPYTARDRKEALDGKDPGVDRRHA</sequence>
<feature type="compositionally biased region" description="Basic and acidic residues" evidence="1">
    <location>
        <begin position="225"/>
        <end position="254"/>
    </location>
</feature>
<keyword evidence="4" id="KW-1185">Reference proteome</keyword>
<dbReference type="AlphaFoldDB" id="A0A9W8Z5F2"/>
<accession>A0A9W8Z5F2</accession>
<dbReference type="InterPro" id="IPR012312">
    <property type="entry name" value="Hemerythrin-like"/>
</dbReference>
<evidence type="ECO:0000313" key="4">
    <source>
        <dbReference type="Proteomes" id="UP001140510"/>
    </source>
</evidence>
<feature type="region of interest" description="Disordered" evidence="1">
    <location>
        <begin position="217"/>
        <end position="350"/>
    </location>
</feature>
<feature type="compositionally biased region" description="Basic and acidic residues" evidence="1">
    <location>
        <begin position="288"/>
        <end position="350"/>
    </location>
</feature>
<reference evidence="3" key="1">
    <citation type="submission" date="2022-10" db="EMBL/GenBank/DDBJ databases">
        <title>Tapping the CABI collections for fungal endophytes: first genome assemblies for Collariella, Neodidymelliopsis, Ascochyta clinopodiicola, Didymella pomorum, Didymosphaeria variabile, Neocosmospora piperis and Neocucurbitaria cava.</title>
        <authorList>
            <person name="Hill R."/>
        </authorList>
    </citation>
    <scope>NUCLEOTIDE SEQUENCE</scope>
    <source>
        <strain evidence="3">IMI 355091</strain>
    </source>
</reference>
<dbReference type="Pfam" id="PF01814">
    <property type="entry name" value="Hemerythrin"/>
    <property type="match status" value="1"/>
</dbReference>
<dbReference type="OrthoDB" id="9983919at2759"/>
<comment type="caution">
    <text evidence="3">The sequence shown here is derived from an EMBL/GenBank/DDBJ whole genome shotgun (WGS) entry which is preliminary data.</text>
</comment>
<dbReference type="Proteomes" id="UP001140510">
    <property type="component" value="Unassembled WGS sequence"/>
</dbReference>